<dbReference type="Gene3D" id="3.40.50.300">
    <property type="entry name" value="P-loop containing nucleotide triphosphate hydrolases"/>
    <property type="match status" value="1"/>
</dbReference>
<dbReference type="InterPro" id="IPR050566">
    <property type="entry name" value="Deoxyribonucleoside_kinase"/>
</dbReference>
<reference evidence="2" key="1">
    <citation type="submission" date="2021-01" db="UniProtKB">
        <authorList>
            <consortium name="EnsemblMetazoa"/>
        </authorList>
    </citation>
    <scope>IDENTIFICATION</scope>
</reference>
<dbReference type="RefSeq" id="XP_022668519.1">
    <property type="nucleotide sequence ID" value="XM_022812784.1"/>
</dbReference>
<dbReference type="GeneID" id="111253427"/>
<proteinExistence type="predicted"/>
<dbReference type="CDD" id="cd01673">
    <property type="entry name" value="dNK"/>
    <property type="match status" value="1"/>
</dbReference>
<protein>
    <recommendedName>
        <fullName evidence="1">Deoxynucleoside kinase domain-containing protein</fullName>
    </recommendedName>
</protein>
<dbReference type="SUPFAM" id="SSF52540">
    <property type="entry name" value="P-loop containing nucleoside triphosphate hydrolases"/>
    <property type="match status" value="1"/>
</dbReference>
<dbReference type="GO" id="GO:0019136">
    <property type="term" value="F:deoxynucleoside kinase activity"/>
    <property type="evidence" value="ECO:0007669"/>
    <property type="project" value="TreeGrafter"/>
</dbReference>
<dbReference type="EnsemblMetazoa" id="XM_022812784">
    <property type="protein sequence ID" value="XP_022668519"/>
    <property type="gene ID" value="LOC111253427"/>
</dbReference>
<dbReference type="InterPro" id="IPR027417">
    <property type="entry name" value="P-loop_NTPase"/>
</dbReference>
<dbReference type="GO" id="GO:0005739">
    <property type="term" value="C:mitochondrion"/>
    <property type="evidence" value="ECO:0007669"/>
    <property type="project" value="TreeGrafter"/>
</dbReference>
<dbReference type="EnsemblMetazoa" id="XM_022812785">
    <property type="protein sequence ID" value="XP_022668520"/>
    <property type="gene ID" value="LOC111253427"/>
</dbReference>
<evidence type="ECO:0000313" key="3">
    <source>
        <dbReference type="Proteomes" id="UP000594260"/>
    </source>
</evidence>
<organism evidence="2 3">
    <name type="scientific">Varroa destructor</name>
    <name type="common">Honeybee mite</name>
    <dbReference type="NCBI Taxonomy" id="109461"/>
    <lineage>
        <taxon>Eukaryota</taxon>
        <taxon>Metazoa</taxon>
        <taxon>Ecdysozoa</taxon>
        <taxon>Arthropoda</taxon>
        <taxon>Chelicerata</taxon>
        <taxon>Arachnida</taxon>
        <taxon>Acari</taxon>
        <taxon>Parasitiformes</taxon>
        <taxon>Mesostigmata</taxon>
        <taxon>Gamasina</taxon>
        <taxon>Dermanyssoidea</taxon>
        <taxon>Varroidae</taxon>
        <taxon>Varroa</taxon>
    </lineage>
</organism>
<dbReference type="Proteomes" id="UP000594260">
    <property type="component" value="Unplaced"/>
</dbReference>
<accession>A0A7M7MDK2</accession>
<dbReference type="InterPro" id="IPR031314">
    <property type="entry name" value="DNK_dom"/>
</dbReference>
<evidence type="ECO:0000259" key="1">
    <source>
        <dbReference type="Pfam" id="PF01712"/>
    </source>
</evidence>
<sequence>MENYCPNVSRPIVKKTNHPFIILVEGNIGSGKTTFLKQFEHLPNATVIPEPVNRWTAVGGQHNLLQLMYEEPKKYALALQTYIQLTMLQNHRHPVTTEFKLMERSLHSARYCFVENLFRSGVLSEVETLVLDEWFQHLITAEAAACKADVAVYLRTDPEVALRRIQLRARESEKTVGLDYLRSLHELHEEWFLKQSYFPLPCERIVCIDANQTADIVRDEFYRQMSRFNINPQHRLTKQGCNTINED</sequence>
<dbReference type="PANTHER" id="PTHR10513">
    <property type="entry name" value="DEOXYNUCLEOSIDE KINASE"/>
    <property type="match status" value="1"/>
</dbReference>
<feature type="domain" description="Deoxynucleoside kinase" evidence="1">
    <location>
        <begin position="22"/>
        <end position="220"/>
    </location>
</feature>
<dbReference type="Pfam" id="PF01712">
    <property type="entry name" value="dNK"/>
    <property type="match status" value="1"/>
</dbReference>
<dbReference type="AlphaFoldDB" id="A0A7M7MDK2"/>
<keyword evidence="3" id="KW-1185">Reference proteome</keyword>
<name>A0A7M7MDK2_VARDE</name>
<dbReference type="RefSeq" id="XP_022668520.1">
    <property type="nucleotide sequence ID" value="XM_022812785.1"/>
</dbReference>
<dbReference type="PANTHER" id="PTHR10513:SF24">
    <property type="entry name" value="THYMIDINE KINASE 2, MITOCHONDRIAL"/>
    <property type="match status" value="1"/>
</dbReference>
<evidence type="ECO:0000313" key="2">
    <source>
        <dbReference type="EnsemblMetazoa" id="XP_022668519"/>
    </source>
</evidence>